<dbReference type="InterPro" id="IPR004521">
    <property type="entry name" value="Uncharacterised_CHP00451"/>
</dbReference>
<comment type="subcellular location">
    <subcellularLocation>
        <location evidence="1">Cytoplasm</location>
    </subcellularLocation>
</comment>
<dbReference type="InterPro" id="IPR041366">
    <property type="entry name" value="Pre-PUA"/>
</dbReference>
<dbReference type="InterPro" id="IPR002478">
    <property type="entry name" value="PUA"/>
</dbReference>
<dbReference type="PANTHER" id="PTHR22798:SF0">
    <property type="entry name" value="MALIGNANT T-CELL-AMPLIFIED SEQUENCE 1"/>
    <property type="match status" value="1"/>
</dbReference>
<reference evidence="4" key="1">
    <citation type="journal article" date="2014" name="Front. Microbiol.">
        <title>High frequency of phylogenetically diverse reductive dehalogenase-homologous genes in deep subseafloor sedimentary metagenomes.</title>
        <authorList>
            <person name="Kawai M."/>
            <person name="Futagami T."/>
            <person name="Toyoda A."/>
            <person name="Takaki Y."/>
            <person name="Nishi S."/>
            <person name="Hori S."/>
            <person name="Arai W."/>
            <person name="Tsubouchi T."/>
            <person name="Morono Y."/>
            <person name="Uchiyama I."/>
            <person name="Ito T."/>
            <person name="Fujiyama A."/>
            <person name="Inagaki F."/>
            <person name="Takami H."/>
        </authorList>
    </citation>
    <scope>NUCLEOTIDE SEQUENCE</scope>
    <source>
        <strain evidence="4">Expedition CK06-06</strain>
    </source>
</reference>
<evidence type="ECO:0000259" key="3">
    <source>
        <dbReference type="SMART" id="SM00359"/>
    </source>
</evidence>
<dbReference type="EMBL" id="BART01021203">
    <property type="protein sequence ID" value="GAG97395.1"/>
    <property type="molecule type" value="Genomic_DNA"/>
</dbReference>
<dbReference type="Gene3D" id="3.10.400.20">
    <property type="match status" value="1"/>
</dbReference>
<name>X1BQN6_9ZZZZ</name>
<dbReference type="NCBIfam" id="TIGR03684">
    <property type="entry name" value="arCOG00985"/>
    <property type="match status" value="1"/>
</dbReference>
<dbReference type="InterPro" id="IPR016437">
    <property type="entry name" value="MCT-1/Tma20"/>
</dbReference>
<dbReference type="GO" id="GO:0005737">
    <property type="term" value="C:cytoplasm"/>
    <property type="evidence" value="ECO:0007669"/>
    <property type="project" value="UniProtKB-SubCell"/>
</dbReference>
<dbReference type="PIRSF" id="PIRSF005067">
    <property type="entry name" value="Tma_RNA-bind_prd"/>
    <property type="match status" value="1"/>
</dbReference>
<feature type="domain" description="PUA" evidence="3">
    <location>
        <begin position="80"/>
        <end position="155"/>
    </location>
</feature>
<dbReference type="Pfam" id="PF17832">
    <property type="entry name" value="Pre-PUA"/>
    <property type="match status" value="1"/>
</dbReference>
<sequence length="163" mass="18801">MIVKSRNVLSNKENKQLSTDLLNVLGEQAQTFFNKKDKLEKINTNKGTFVVKDKKIWFFQWKDQFLPSIHCLKESKLLVHKVVVDVGAIKFILNGANIMLPGIVYFDELIEKEDFVVVREEKADTIIAVGVSLISHEDFNKTNKGTAVRVINHLKDEIWNFRL</sequence>
<dbReference type="InterPro" id="IPR015947">
    <property type="entry name" value="PUA-like_sf"/>
</dbReference>
<keyword evidence="2" id="KW-0963">Cytoplasm</keyword>
<dbReference type="Pfam" id="PF01472">
    <property type="entry name" value="PUA"/>
    <property type="match status" value="1"/>
</dbReference>
<dbReference type="GO" id="GO:0003723">
    <property type="term" value="F:RNA binding"/>
    <property type="evidence" value="ECO:0007669"/>
    <property type="project" value="InterPro"/>
</dbReference>
<gene>
    <name evidence="4" type="ORF">S01H4_39190</name>
</gene>
<protein>
    <recommendedName>
        <fullName evidence="3">PUA domain-containing protein</fullName>
    </recommendedName>
</protein>
<accession>X1BQN6</accession>
<dbReference type="SUPFAM" id="SSF88697">
    <property type="entry name" value="PUA domain-like"/>
    <property type="match status" value="1"/>
</dbReference>
<dbReference type="InterPro" id="IPR022430">
    <property type="entry name" value="CHP03684"/>
</dbReference>
<comment type="caution">
    <text evidence="4">The sequence shown here is derived from an EMBL/GenBank/DDBJ whole genome shotgun (WGS) entry which is preliminary data.</text>
</comment>
<dbReference type="AlphaFoldDB" id="X1BQN6"/>
<organism evidence="4">
    <name type="scientific">marine sediment metagenome</name>
    <dbReference type="NCBI Taxonomy" id="412755"/>
    <lineage>
        <taxon>unclassified sequences</taxon>
        <taxon>metagenomes</taxon>
        <taxon>ecological metagenomes</taxon>
    </lineage>
</organism>
<proteinExistence type="predicted"/>
<dbReference type="PANTHER" id="PTHR22798">
    <property type="entry name" value="MCT-1 PROTEIN"/>
    <property type="match status" value="1"/>
</dbReference>
<evidence type="ECO:0000313" key="4">
    <source>
        <dbReference type="EMBL" id="GAG97395.1"/>
    </source>
</evidence>
<evidence type="ECO:0000256" key="2">
    <source>
        <dbReference type="ARBA" id="ARBA00022490"/>
    </source>
</evidence>
<evidence type="ECO:0000256" key="1">
    <source>
        <dbReference type="ARBA" id="ARBA00004496"/>
    </source>
</evidence>
<dbReference type="NCBIfam" id="TIGR00451">
    <property type="entry name" value="unchar_dom_2"/>
    <property type="match status" value="1"/>
</dbReference>
<dbReference type="SMART" id="SM00359">
    <property type="entry name" value="PUA"/>
    <property type="match status" value="1"/>
</dbReference>
<dbReference type="GO" id="GO:0001731">
    <property type="term" value="P:formation of translation preinitiation complex"/>
    <property type="evidence" value="ECO:0007669"/>
    <property type="project" value="TreeGrafter"/>
</dbReference>
<dbReference type="PROSITE" id="PS50890">
    <property type="entry name" value="PUA"/>
    <property type="match status" value="1"/>
</dbReference>